<evidence type="ECO:0000256" key="1">
    <source>
        <dbReference type="SAM" id="MobiDB-lite"/>
    </source>
</evidence>
<keyword evidence="3" id="KW-1185">Reference proteome</keyword>
<evidence type="ECO:0000313" key="2">
    <source>
        <dbReference type="EMBL" id="KAK2175172.1"/>
    </source>
</evidence>
<dbReference type="EMBL" id="JAODUO010000745">
    <property type="protein sequence ID" value="KAK2175172.1"/>
    <property type="molecule type" value="Genomic_DNA"/>
</dbReference>
<name>A0AAD9KPY1_RIDPI</name>
<feature type="region of interest" description="Disordered" evidence="1">
    <location>
        <begin position="1"/>
        <end position="20"/>
    </location>
</feature>
<protein>
    <submittedName>
        <fullName evidence="2">Uncharacterized protein</fullName>
    </submittedName>
</protein>
<proteinExistence type="predicted"/>
<organism evidence="2 3">
    <name type="scientific">Ridgeia piscesae</name>
    <name type="common">Tubeworm</name>
    <dbReference type="NCBI Taxonomy" id="27915"/>
    <lineage>
        <taxon>Eukaryota</taxon>
        <taxon>Metazoa</taxon>
        <taxon>Spiralia</taxon>
        <taxon>Lophotrochozoa</taxon>
        <taxon>Annelida</taxon>
        <taxon>Polychaeta</taxon>
        <taxon>Sedentaria</taxon>
        <taxon>Canalipalpata</taxon>
        <taxon>Sabellida</taxon>
        <taxon>Siboglinidae</taxon>
        <taxon>Ridgeia</taxon>
    </lineage>
</organism>
<reference evidence="2" key="1">
    <citation type="journal article" date="2023" name="Mol. Biol. Evol.">
        <title>Third-Generation Sequencing Reveals the Adaptive Role of the Epigenome in Three Deep-Sea Polychaetes.</title>
        <authorList>
            <person name="Perez M."/>
            <person name="Aroh O."/>
            <person name="Sun Y."/>
            <person name="Lan Y."/>
            <person name="Juniper S.K."/>
            <person name="Young C.R."/>
            <person name="Angers B."/>
            <person name="Qian P.Y."/>
        </authorList>
    </citation>
    <scope>NUCLEOTIDE SEQUENCE</scope>
    <source>
        <strain evidence="2">R07B-5</strain>
    </source>
</reference>
<gene>
    <name evidence="2" type="ORF">NP493_745g00004</name>
</gene>
<sequence>MGIDGKHQLRSVPRSKRRSLGGVWPSWLSPKVTRYEAELCRIQPASVASQLAGASTNKLTLDTRDRRPDRRFVPPCSLALQPCARNRWPSGAGDNATRAAPAVEDSLGKRAAVGQTQAQIHTGHWTPDTVDRWPSKLQHLRRILDLSTPSQKLLAVVWLTTQIRGKIYVYFVVITSRVIGKARAERTTDRGMDSSRPGLSLSSSYVTLTFTFTPRTDLRTPVLRGAVDDMY</sequence>
<dbReference type="Proteomes" id="UP001209878">
    <property type="component" value="Unassembled WGS sequence"/>
</dbReference>
<evidence type="ECO:0000313" key="3">
    <source>
        <dbReference type="Proteomes" id="UP001209878"/>
    </source>
</evidence>
<accession>A0AAD9KPY1</accession>
<dbReference type="AlphaFoldDB" id="A0AAD9KPY1"/>
<comment type="caution">
    <text evidence="2">The sequence shown here is derived from an EMBL/GenBank/DDBJ whole genome shotgun (WGS) entry which is preliminary data.</text>
</comment>